<dbReference type="AlphaFoldDB" id="A0A650EQT3"/>
<sequence>MSSKDKIAVTCNGRKVSWTSVLVRKSLDEICHYVEVTLPLFERDNIHKHDTIQVRYKNPLLTDHGGERPVTTVLVDEVGDDTDSQSAAFTVIGRSAARDIIDSTWSGIIAGNPDLLTVVKQIAGEFGIEALHMPTNENGTQNVYSFSWENESPWAKLLTEADAQGYILTSNQLGNLYLWKPATGIRKEGFKIVEGESGTKIRRVENGAEQFHEYTVNCCGLTATVTDPTCRNKRKFTLNLSDFVMDQEKVNRRAKTEMLRRRENRIMATVPEWGLSDAQIKALGSTFQKEIFWEVNFLIPVKIPSAGVSGKMLVSQVEYKANAKSVSCDITLVNPEGYR</sequence>
<organism evidence="1">
    <name type="scientific">uncultured Spirochaetaceae bacterium</name>
    <dbReference type="NCBI Taxonomy" id="201186"/>
    <lineage>
        <taxon>Bacteria</taxon>
        <taxon>Pseudomonadati</taxon>
        <taxon>Spirochaetota</taxon>
        <taxon>Spirochaetia</taxon>
        <taxon>Spirochaetales</taxon>
        <taxon>Spirochaetaceae</taxon>
        <taxon>environmental samples</taxon>
    </lineage>
</organism>
<gene>
    <name evidence="1" type="ORF">Unknown280_0060</name>
</gene>
<evidence type="ECO:0000313" key="1">
    <source>
        <dbReference type="EMBL" id="QGT51314.1"/>
    </source>
</evidence>
<dbReference type="Gene3D" id="2.30.300.10">
    <property type="entry name" value="Baseplate protein-like domain - beta roll fold"/>
    <property type="match status" value="1"/>
</dbReference>
<name>A0A650EQT3_9SPIO</name>
<accession>A0A650EQT3</accession>
<proteinExistence type="predicted"/>
<dbReference type="EMBL" id="MN577574">
    <property type="protein sequence ID" value="QGT51314.1"/>
    <property type="molecule type" value="Genomic_DNA"/>
</dbReference>
<dbReference type="Gene3D" id="3.30.1920.10">
    <property type="entry name" value="Baseplate protein-like domains - 2 layer sandwich fold"/>
    <property type="match status" value="1"/>
</dbReference>
<dbReference type="SUPFAM" id="SSF69279">
    <property type="entry name" value="Phage tail proteins"/>
    <property type="match status" value="2"/>
</dbReference>
<dbReference type="InterPro" id="IPR023399">
    <property type="entry name" value="Baseplate-like_2-layer_sand"/>
</dbReference>
<dbReference type="Gene3D" id="3.55.50.10">
    <property type="entry name" value="Baseplate protein-like domains"/>
    <property type="match status" value="1"/>
</dbReference>
<reference evidence="1" key="1">
    <citation type="journal article" date="2020" name="J. ISSAAS">
        <title>Lactobacilli and other gastrointestinal microbiota of Peromyscus leucopus, reservoir host for agents of Lyme disease and other zoonoses in North America.</title>
        <authorList>
            <person name="Milovic A."/>
            <person name="Bassam K."/>
            <person name="Shao H."/>
            <person name="Chatzistamou I."/>
            <person name="Tufts D.M."/>
            <person name="Diuk-Wasser M."/>
            <person name="Barbour A.G."/>
        </authorList>
    </citation>
    <scope>NUCLEOTIDE SEQUENCE</scope>
    <source>
        <strain evidence="1">LL50</strain>
    </source>
</reference>
<protein>
    <submittedName>
        <fullName evidence="1">Uncharacterized protein</fullName>
    </submittedName>
</protein>